<evidence type="ECO:0000313" key="1">
    <source>
        <dbReference type="EnsemblPlants" id="OMERI12G09790.1"/>
    </source>
</evidence>
<dbReference type="HOGENOM" id="CLU_2458316_0_0_1"/>
<organism evidence="1">
    <name type="scientific">Oryza meridionalis</name>
    <dbReference type="NCBI Taxonomy" id="40149"/>
    <lineage>
        <taxon>Eukaryota</taxon>
        <taxon>Viridiplantae</taxon>
        <taxon>Streptophyta</taxon>
        <taxon>Embryophyta</taxon>
        <taxon>Tracheophyta</taxon>
        <taxon>Spermatophyta</taxon>
        <taxon>Magnoliopsida</taxon>
        <taxon>Liliopsida</taxon>
        <taxon>Poales</taxon>
        <taxon>Poaceae</taxon>
        <taxon>BOP clade</taxon>
        <taxon>Oryzoideae</taxon>
        <taxon>Oryzeae</taxon>
        <taxon>Oryzinae</taxon>
        <taxon>Oryza</taxon>
    </lineage>
</organism>
<dbReference type="Gramene" id="OMERI12G09790.1">
    <property type="protein sequence ID" value="OMERI12G09790.1"/>
    <property type="gene ID" value="OMERI12G09790"/>
</dbReference>
<protein>
    <submittedName>
        <fullName evidence="1">Uncharacterized protein</fullName>
    </submittedName>
</protein>
<reference evidence="1" key="2">
    <citation type="submission" date="2018-05" db="EMBL/GenBank/DDBJ databases">
        <title>OmerRS3 (Oryza meridionalis Reference Sequence Version 3).</title>
        <authorList>
            <person name="Zhang J."/>
            <person name="Kudrna D."/>
            <person name="Lee S."/>
            <person name="Talag J."/>
            <person name="Welchert J."/>
            <person name="Wing R.A."/>
        </authorList>
    </citation>
    <scope>NUCLEOTIDE SEQUENCE [LARGE SCALE GENOMIC DNA]</scope>
    <source>
        <strain evidence="1">cv. OR44</strain>
    </source>
</reference>
<reference evidence="1" key="1">
    <citation type="submission" date="2015-04" db="UniProtKB">
        <authorList>
            <consortium name="EnsemblPlants"/>
        </authorList>
    </citation>
    <scope>IDENTIFICATION</scope>
</reference>
<dbReference type="Proteomes" id="UP000008021">
    <property type="component" value="Chromosome 12"/>
</dbReference>
<evidence type="ECO:0000313" key="2">
    <source>
        <dbReference type="Proteomes" id="UP000008021"/>
    </source>
</evidence>
<keyword evidence="2" id="KW-1185">Reference proteome</keyword>
<accession>A0A0E0FCN0</accession>
<dbReference type="AlphaFoldDB" id="A0A0E0FCN0"/>
<dbReference type="EnsemblPlants" id="OMERI12G09790.1">
    <property type="protein sequence ID" value="OMERI12G09790.1"/>
    <property type="gene ID" value="OMERI12G09790"/>
</dbReference>
<name>A0A0E0FCN0_9ORYZ</name>
<proteinExistence type="predicted"/>
<sequence length="102" mass="12215">MYPATQRRRRRLRSGRMRWWWFFPRPFTALVSPMMRHGFGPPGPQNLQGHFYLPAKVTVRMCSSITLLPQVNMYHVFLYGLEKACFSHENPLPRTNPYWECN</sequence>